<keyword evidence="4" id="KW-1185">Reference proteome</keyword>
<organism evidence="3 4">
    <name type="scientific">Paenibacillus naphthalenovorans</name>
    <dbReference type="NCBI Taxonomy" id="162209"/>
    <lineage>
        <taxon>Bacteria</taxon>
        <taxon>Bacillati</taxon>
        <taxon>Bacillota</taxon>
        <taxon>Bacilli</taxon>
        <taxon>Bacillales</taxon>
        <taxon>Paenibacillaceae</taxon>
        <taxon>Paenibacillus</taxon>
    </lineage>
</organism>
<sequence length="506" mass="54169">MELQLLLQGFMNILDPQVIFWCVLGVIIGTLVGALPGLGPTAGVALLLPLSFTIGELNALTLLMSIYQGSMYGGSLTSILINVPGDASSAVTTLDGYQLTKKGKPGIALALSAIGSFIGGMIGFIGLIFLTPYVAKWAYVFGSPEYFALMLFALIATSGLGDKKLIKGLIAMGLGLLISMIGSDSIQGINRLTFGFFELMDGIDFVVVAIGIFGLSEVLILIEEKAKKSEEYKGKIPFRELFPTVKQILRNKWSIARGSIIGFLVGILPGAGATIATFLSYNLEKKLSKTPEEFGKGAEQGVSAPESANNASVGGALIPLFSLGIPGSGTTAVLLGALVMFGLQPGPLMLQKSGDLVWAVIAGLVFANVLLFILNTAFVPAFAILIKKAQPYLIPLIAALCFIGVYTLSNSFFDIGLMMIFGLLGYFMKKFDFPLTPFVLAVVLGKMIETNLRQSLLISKNDMTIFFTRPLSLTFMLLTILILCLPVISKIYKLTVTNRRITKHEG</sequence>
<feature type="transmembrane region" description="Helical" evidence="1">
    <location>
        <begin position="165"/>
        <end position="182"/>
    </location>
</feature>
<proteinExistence type="predicted"/>
<feature type="transmembrane region" description="Helical" evidence="1">
    <location>
        <begin position="202"/>
        <end position="222"/>
    </location>
</feature>
<dbReference type="KEGG" id="pnp:IJ22_21590"/>
<dbReference type="Proteomes" id="UP000061660">
    <property type="component" value="Chromosome"/>
</dbReference>
<protein>
    <submittedName>
        <fullName evidence="3">Transporter</fullName>
    </submittedName>
</protein>
<reference evidence="4" key="1">
    <citation type="submission" date="2015-12" db="EMBL/GenBank/DDBJ databases">
        <title>Complete genome sequences of two moderately thermophilic Paenibacillus species.</title>
        <authorList>
            <person name="Butler R.III."/>
            <person name="Wang J."/>
            <person name="Stark B.C."/>
            <person name="Pombert J.-F."/>
        </authorList>
    </citation>
    <scope>NUCLEOTIDE SEQUENCE [LARGE SCALE GENOMIC DNA]</scope>
    <source>
        <strain evidence="4">32O-Y</strain>
    </source>
</reference>
<dbReference type="InterPro" id="IPR002823">
    <property type="entry name" value="DUF112_TM"/>
</dbReference>
<name>A0A0U2W4T7_9BACL</name>
<dbReference type="PATRIC" id="fig|162209.4.peg.2295"/>
<feature type="transmembrane region" description="Helical" evidence="1">
    <location>
        <begin position="18"/>
        <end position="38"/>
    </location>
</feature>
<feature type="transmembrane region" description="Helical" evidence="1">
    <location>
        <begin position="44"/>
        <end position="67"/>
    </location>
</feature>
<feature type="transmembrane region" description="Helical" evidence="1">
    <location>
        <begin position="107"/>
        <end position="131"/>
    </location>
</feature>
<dbReference type="RefSeq" id="WP_062408764.1">
    <property type="nucleotide sequence ID" value="NZ_CP013652.1"/>
</dbReference>
<evidence type="ECO:0000313" key="4">
    <source>
        <dbReference type="Proteomes" id="UP000061660"/>
    </source>
</evidence>
<dbReference type="EMBL" id="CP013652">
    <property type="protein sequence ID" value="ALS22533.1"/>
    <property type="molecule type" value="Genomic_DNA"/>
</dbReference>
<evidence type="ECO:0000256" key="1">
    <source>
        <dbReference type="SAM" id="Phobius"/>
    </source>
</evidence>
<feature type="domain" description="DUF112" evidence="2">
    <location>
        <begin position="19"/>
        <end position="440"/>
    </location>
</feature>
<evidence type="ECO:0000259" key="2">
    <source>
        <dbReference type="Pfam" id="PF01970"/>
    </source>
</evidence>
<dbReference type="OrthoDB" id="9781349at2"/>
<feature type="transmembrane region" description="Helical" evidence="1">
    <location>
        <begin position="260"/>
        <end position="281"/>
    </location>
</feature>
<keyword evidence="1" id="KW-1133">Transmembrane helix</keyword>
<dbReference type="Pfam" id="PF01970">
    <property type="entry name" value="TctA"/>
    <property type="match status" value="1"/>
</dbReference>
<dbReference type="PANTHER" id="PTHR35342:SF5">
    <property type="entry name" value="TRICARBOXYLIC TRANSPORT PROTEIN"/>
    <property type="match status" value="1"/>
</dbReference>
<accession>A0A0U2W4T7</accession>
<dbReference type="AlphaFoldDB" id="A0A0U2W4T7"/>
<feature type="transmembrane region" description="Helical" evidence="1">
    <location>
        <begin position="472"/>
        <end position="492"/>
    </location>
</feature>
<keyword evidence="1" id="KW-0472">Membrane</keyword>
<reference evidence="3 4" key="2">
    <citation type="journal article" date="2016" name="Genome Announc.">
        <title>Complete Genome Sequences of Two Interactive Moderate Thermophiles, Paenibacillus napthalenovorans 32O-Y and Paenibacillus sp. 32O-W.</title>
        <authorList>
            <person name="Butler R.R.III."/>
            <person name="Wang J."/>
            <person name="Stark B.C."/>
            <person name="Pombert J.F."/>
        </authorList>
    </citation>
    <scope>NUCLEOTIDE SEQUENCE [LARGE SCALE GENOMIC DNA]</scope>
    <source>
        <strain evidence="3 4">32O-Y</strain>
    </source>
</reference>
<feature type="transmembrane region" description="Helical" evidence="1">
    <location>
        <begin position="392"/>
        <end position="421"/>
    </location>
</feature>
<feature type="transmembrane region" description="Helical" evidence="1">
    <location>
        <begin position="355"/>
        <end position="386"/>
    </location>
</feature>
<dbReference type="STRING" id="162209.IJ22_21590"/>
<feature type="transmembrane region" description="Helical" evidence="1">
    <location>
        <begin position="137"/>
        <end position="158"/>
    </location>
</feature>
<gene>
    <name evidence="3" type="ORF">IJ22_21590</name>
</gene>
<feature type="transmembrane region" description="Helical" evidence="1">
    <location>
        <begin position="316"/>
        <end position="343"/>
    </location>
</feature>
<evidence type="ECO:0000313" key="3">
    <source>
        <dbReference type="EMBL" id="ALS22533.1"/>
    </source>
</evidence>
<dbReference type="PANTHER" id="PTHR35342">
    <property type="entry name" value="TRICARBOXYLIC TRANSPORT PROTEIN"/>
    <property type="match status" value="1"/>
</dbReference>
<keyword evidence="1" id="KW-0812">Transmembrane</keyword>